<dbReference type="GO" id="GO:0016740">
    <property type="term" value="F:transferase activity"/>
    <property type="evidence" value="ECO:0007669"/>
    <property type="project" value="UniProtKB-KW"/>
</dbReference>
<dbReference type="AlphaFoldDB" id="A0A4Y8AVL9"/>
<comment type="caution">
    <text evidence="2">The sequence shown here is derived from an EMBL/GenBank/DDBJ whole genome shotgun (WGS) entry which is preliminary data.</text>
</comment>
<dbReference type="InterPro" id="IPR001173">
    <property type="entry name" value="Glyco_trans_2-like"/>
</dbReference>
<accession>A0A4Y8AVL9</accession>
<dbReference type="Gene3D" id="3.90.550.10">
    <property type="entry name" value="Spore Coat Polysaccharide Biosynthesis Protein SpsA, Chain A"/>
    <property type="match status" value="1"/>
</dbReference>
<evidence type="ECO:0000313" key="2">
    <source>
        <dbReference type="EMBL" id="TEW76583.1"/>
    </source>
</evidence>
<protein>
    <submittedName>
        <fullName evidence="2">Glycosyltransferase</fullName>
    </submittedName>
</protein>
<organism evidence="2 3">
    <name type="scientific">Gramella jeungdoensis</name>
    <dbReference type="NCBI Taxonomy" id="708091"/>
    <lineage>
        <taxon>Bacteria</taxon>
        <taxon>Pseudomonadati</taxon>
        <taxon>Bacteroidota</taxon>
        <taxon>Flavobacteriia</taxon>
        <taxon>Flavobacteriales</taxon>
        <taxon>Flavobacteriaceae</taxon>
        <taxon>Christiangramia</taxon>
    </lineage>
</organism>
<dbReference type="Proteomes" id="UP000298517">
    <property type="component" value="Unassembled WGS sequence"/>
</dbReference>
<dbReference type="PANTHER" id="PTHR43685:SF11">
    <property type="entry name" value="GLYCOSYLTRANSFERASE TAGX-RELATED"/>
    <property type="match status" value="1"/>
</dbReference>
<sequence length="335" mass="39166">MIEKNNNISFIIPVFNGASFIEDAYTNIINQKILNFEIIFIDNNSTDNSVSKILALRLKDDRVHFLTEKRQGAAAARNKGIKEAKGEFIHFFDVDDKLFDGAINVLKKVLAEYPKVMSVFGKSIRTNHKNIDLSIGKQDSNELRVYNNGELGILWLKHKSKLAGTPSFLHRRKVFKKIKGFQEDLLIGEDAFFHVQLGNEFCIASINRHIFHYYRHASSTIARENKRESEKIFTYWPQTIKAYLPYSKTTKVSEEFKLEVLKQIYGSMGKMILLTNGFRNRVKLKNKFIQEITPLKVPVFINMFLQLLVLTKSYWLYKLYVYYILDFYIKQFNKN</sequence>
<gene>
    <name evidence="2" type="ORF">E2488_01665</name>
</gene>
<dbReference type="Pfam" id="PF00535">
    <property type="entry name" value="Glycos_transf_2"/>
    <property type="match status" value="1"/>
</dbReference>
<proteinExistence type="predicted"/>
<dbReference type="PANTHER" id="PTHR43685">
    <property type="entry name" value="GLYCOSYLTRANSFERASE"/>
    <property type="match status" value="1"/>
</dbReference>
<keyword evidence="2" id="KW-0808">Transferase</keyword>
<reference evidence="2 3" key="1">
    <citation type="journal article" date="2011" name="J. Microbiol.">
        <title>Gramella jeungdoensis sp. nov., isolated from a solar saltern in Korea.</title>
        <authorList>
            <person name="Joung Y."/>
            <person name="Kim H."/>
            <person name="Jang T."/>
            <person name="Ahn T.S."/>
            <person name="Joh K."/>
        </authorList>
    </citation>
    <scope>NUCLEOTIDE SEQUENCE [LARGE SCALE GENOMIC DNA]</scope>
    <source>
        <strain evidence="2 3">KCTC 23123</strain>
    </source>
</reference>
<dbReference type="RefSeq" id="WP_134246595.1">
    <property type="nucleotide sequence ID" value="NZ_SNQI01000001.1"/>
</dbReference>
<feature type="domain" description="Glycosyltransferase 2-like" evidence="1">
    <location>
        <begin position="9"/>
        <end position="178"/>
    </location>
</feature>
<name>A0A4Y8AVL9_9FLAO</name>
<dbReference type="OrthoDB" id="927791at2"/>
<dbReference type="EMBL" id="SNQI01000001">
    <property type="protein sequence ID" value="TEW76583.1"/>
    <property type="molecule type" value="Genomic_DNA"/>
</dbReference>
<dbReference type="InterPro" id="IPR050834">
    <property type="entry name" value="Glycosyltransf_2"/>
</dbReference>
<keyword evidence="3" id="KW-1185">Reference proteome</keyword>
<dbReference type="InterPro" id="IPR029044">
    <property type="entry name" value="Nucleotide-diphossugar_trans"/>
</dbReference>
<evidence type="ECO:0000259" key="1">
    <source>
        <dbReference type="Pfam" id="PF00535"/>
    </source>
</evidence>
<dbReference type="SUPFAM" id="SSF53448">
    <property type="entry name" value="Nucleotide-diphospho-sugar transferases"/>
    <property type="match status" value="1"/>
</dbReference>
<evidence type="ECO:0000313" key="3">
    <source>
        <dbReference type="Proteomes" id="UP000298517"/>
    </source>
</evidence>